<evidence type="ECO:0000313" key="4">
    <source>
        <dbReference type="EMBL" id="QBC67179.1"/>
    </source>
</evidence>
<feature type="compositionally biased region" description="Acidic residues" evidence="2">
    <location>
        <begin position="280"/>
        <end position="301"/>
    </location>
</feature>
<accession>A0A411JQ33</accession>
<feature type="transmembrane region" description="Helical" evidence="3">
    <location>
        <begin position="27"/>
        <end position="49"/>
    </location>
</feature>
<dbReference type="Pfam" id="PF05758">
    <property type="entry name" value="Ycf1"/>
    <property type="match status" value="1"/>
</dbReference>
<feature type="compositionally biased region" description="Basic and acidic residues" evidence="2">
    <location>
        <begin position="312"/>
        <end position="322"/>
    </location>
</feature>
<dbReference type="RefSeq" id="YP_009571404.1">
    <property type="nucleotide sequence ID" value="NC_041295.1"/>
</dbReference>
<dbReference type="GO" id="GO:0016020">
    <property type="term" value="C:membrane"/>
    <property type="evidence" value="ECO:0007669"/>
    <property type="project" value="UniProtKB-SubCell"/>
</dbReference>
<protein>
    <recommendedName>
        <fullName evidence="5">Translocon at the inner envelope membrane of chloroplasts 214</fullName>
    </recommendedName>
</protein>
<feature type="compositionally biased region" description="Basic and acidic residues" evidence="2">
    <location>
        <begin position="265"/>
        <end position="279"/>
    </location>
</feature>
<name>A0A411JQ33_9CARY</name>
<keyword evidence="3" id="KW-0472">Membrane</keyword>
<keyword evidence="4" id="KW-0934">Plastid</keyword>
<feature type="transmembrane region" description="Helical" evidence="3">
    <location>
        <begin position="167"/>
        <end position="195"/>
    </location>
</feature>
<reference evidence="4" key="1">
    <citation type="journal article" date="2019" name="Mol. Phylogenet. Evol.">
        <title>Plastid phylogenomic insights into the evolution of Caryophyllales.</title>
        <authorList>
            <person name="Yao G."/>
            <person name="Jin J.J."/>
            <person name="Li H.T."/>
            <person name="Yang J.B."/>
            <person name="Shiva Mandala V."/>
            <person name="Croley M."/>
            <person name="Mostow R."/>
            <person name="Douglas N.A."/>
            <person name="Chase M.W."/>
            <person name="Christenhusz M.J."/>
            <person name="Soltis D.E."/>
            <person name="Soltis P.S."/>
            <person name="Smith S.A."/>
            <person name="Brockington S.F."/>
            <person name="Moore M.J."/>
            <person name="Yi T.S."/>
            <person name="Li D.Z."/>
        </authorList>
    </citation>
    <scope>NUCLEOTIDE SEQUENCE</scope>
</reference>
<feature type="transmembrane region" description="Helical" evidence="3">
    <location>
        <begin position="61"/>
        <end position="80"/>
    </location>
</feature>
<geneLocation type="plastid" evidence="4"/>
<sequence>MIFQSFLLGNLASLCMKIINSVVMVGLYYGFLTTFSIGPSYLFLLRAQVMEEGEEGTEKKVSATTGFIMGQLMMFISIYYTPLHLALGRPHTITVLALPYLLFHFFWNNHKHFFDYGSTSKNSMRNLSIQCVFLNNLIFQLFNHFILPSSMLARLVNIYMFRCNNKMLFVTSSFVGWLIGHILFMKWVGLVLVWIQQNNSIRSNVLIRSNKYLVSELRNSMVRIFSILLFITCVYYLGRMPSPIFTKKLKETSETKESEEETDVEIEKTSETKETKQEEEGFTEEEEGFTEEEEGFTEEDPSPSLFSEEKEDPDKIHETEKIRVNGKDKTKDEFHFHLKEKEACYKNSPTSYSGNQDISKLEILKEENKNLFWFEKPLLSLLFDYKRWNRPTRYIKNNRFENAVRNEMSQYFFYTCQNDGKQRISFSYPPSLAIFWEMIQRKISLSTTEKFFYDELYNYWIYTNEQKKNSLSNEFSNRIAVLDKGLISINVFEKKTRLCNDQKKKEYLPKIYDPLLIRKQNRKLIKKLFAPSILNETAITNRIDGIWINKIHNILGNDYNYHEFEQKIDRVEKKSLSREIRDFMSLMNKFDVESTSNLKEISLLPEQRQIGSEDREKFFQFFVDAIITDSLTQTIPKKPIGIKELSKKVPRWSYKLMDELEQQEREIEEGVPLDHQIRSRKAKRVVIFTDNNENADTPYPNTKDTNKSDQVDEIALIRYSQQSDFRRDIIKGSMRVQRRKMVIWNLFQANIHSPLFLDRIDKSSFFSVNLSELIKRIFISSLGKTPEFQISDYTEEEIKEKDKQKEFERYKEKRKEQVRIEIAETWDIIPFAQGIRGLMLVTQSILRKYIILPLLIIAKNMSRLLLLQLPEWSEDFKQWNREMHVKCTYNGVQLSETEFPKNWLTDGIQIKILFPFCLKPWPRSRIRPSHRDQTKKKEQNEKQKDDFCFLTVWGMETKLPFGSPRKRLSFFKPIFNELNKQISKFRKNSFWVLRIIKEKIKLFLKVPNETKKWIIQTLLFLKKIIKKLSIVNPIFVFGLREESSEIKKENDFRINNQMINESSIEAQFMNLTNYSVTEKRMKDLANRTGTIRNQIDKILKDKKKESVTVNISPNKTHYGVNKRLESPKNIGQILKRRNVRLIRKSISFIKEISEKIYIDLFLYILNISRIYTQLFLGSTKKKFDKSIYNNETNQERIDTRNKKKIKFISTVKKALLRFSSNINKNSKSHSDLSFLSQAYVFYKLSQAQLINLYKLRSVFQYDGISLFLKNEIKDYFGTQGITHSELRTKKLPNSGMNQWKNWLKSNYHYDLSQIKWSRLVPQKWRNRINEYCRGQNKNLKKKKWNSYEKEQLINSNYKNGNNSEAHLLLLPDEKDNFKKNYRYDVLSYKFIYYEDKKDSYKNSYGAPFQVNKNQEFSYTYNYNIHKDKLIDMWWSIPISNYLGINNIMDIEKNTDRKYFDWKIIHFCLRKKVNIGAWIDISTSSNKNTKTEPKNYQIVDKIDKKDIFSRKIYQEINRSHQKKNLFDWMGMNEEILSRPISNLESWFFPEFVLLYNAYKIKPWAIPINLLFSNLNLSENFSENKNINKKKKKNSFILSKEKKSFELENQNQDEKELVGQGDRRLNVQENSESVLSSQHKDIQEDYIASDRKKRRKKKQSKSSTEAELDFFLKRYLLFQLRWDDSLNQKLINNVKVYCLLLRLINLREITISSIERKEMSLDIMLIQKDLPLTELIKKGILIIEPIRLSIKGDGQFLLYQTIGISLVHKSKHQNNQKRYNDNVAMKNLNESVPRHEKMTENRDKNYCDLLVPENILSPRRRRELRILICFNSRNNKGVDKNPVFCNGNRVKNCSQFFDESKDLDRDKNKLRKLKLFLWPNYRLEDLACMNRYWFDTNNGSRFSILRIHMYPRLKTHL</sequence>
<dbReference type="PANTHER" id="PTHR33163">
    <property type="entry name" value="PROTEIN TIC 214-RELATED"/>
    <property type="match status" value="1"/>
</dbReference>
<evidence type="ECO:0000256" key="3">
    <source>
        <dbReference type="SAM" id="Phobius"/>
    </source>
</evidence>
<keyword evidence="3" id="KW-1133">Transmembrane helix</keyword>
<proteinExistence type="predicted"/>
<evidence type="ECO:0008006" key="5">
    <source>
        <dbReference type="Google" id="ProtNLM"/>
    </source>
</evidence>
<dbReference type="PANTHER" id="PTHR33163:SF40">
    <property type="entry name" value="PROTEIN TIC 214"/>
    <property type="match status" value="1"/>
</dbReference>
<evidence type="ECO:0000256" key="2">
    <source>
        <dbReference type="SAM" id="MobiDB-lite"/>
    </source>
</evidence>
<comment type="subcellular location">
    <subcellularLocation>
        <location evidence="1">Membrane</location>
        <topology evidence="1">Multi-pass membrane protein</topology>
    </subcellularLocation>
</comment>
<keyword evidence="3" id="KW-0812">Transmembrane</keyword>
<feature type="region of interest" description="Disordered" evidence="2">
    <location>
        <begin position="250"/>
        <end position="322"/>
    </location>
</feature>
<dbReference type="InterPro" id="IPR008896">
    <property type="entry name" value="TIC214"/>
</dbReference>
<feature type="transmembrane region" description="Helical" evidence="3">
    <location>
        <begin position="127"/>
        <end position="147"/>
    </location>
</feature>
<organism evidence="4">
    <name type="scientific">Cistanthe grandiflora</name>
    <dbReference type="NCBI Taxonomy" id="107587"/>
    <lineage>
        <taxon>Eukaryota</taxon>
        <taxon>Viridiplantae</taxon>
        <taxon>Streptophyta</taxon>
        <taxon>Embryophyta</taxon>
        <taxon>Tracheophyta</taxon>
        <taxon>Spermatophyta</taxon>
        <taxon>Magnoliopsida</taxon>
        <taxon>eudicotyledons</taxon>
        <taxon>Gunneridae</taxon>
        <taxon>Pentapetalae</taxon>
        <taxon>Caryophyllales</taxon>
        <taxon>Cactineae</taxon>
        <taxon>Montiaceae</taxon>
        <taxon>Cistanthe</taxon>
    </lineage>
</organism>
<dbReference type="EMBL" id="MK397863">
    <property type="protein sequence ID" value="QBC67179.1"/>
    <property type="molecule type" value="Genomic_DNA"/>
</dbReference>
<feature type="transmembrane region" description="Helical" evidence="3">
    <location>
        <begin position="86"/>
        <end position="107"/>
    </location>
</feature>
<gene>
    <name evidence="4" type="primary">ycf1</name>
</gene>
<feature type="transmembrane region" description="Helical" evidence="3">
    <location>
        <begin position="221"/>
        <end position="238"/>
    </location>
</feature>
<dbReference type="GeneID" id="39416549"/>
<evidence type="ECO:0000256" key="1">
    <source>
        <dbReference type="ARBA" id="ARBA00004141"/>
    </source>
</evidence>